<comment type="caution">
    <text evidence="2">The sequence shown here is derived from an EMBL/GenBank/DDBJ whole genome shotgun (WGS) entry which is preliminary data.</text>
</comment>
<name>A0A0M0LHQ8_9BACI</name>
<keyword evidence="1" id="KW-1133">Transmembrane helix</keyword>
<evidence type="ECO:0000313" key="2">
    <source>
        <dbReference type="EMBL" id="KOO50501.1"/>
    </source>
</evidence>
<accession>A0A0M0LHQ8</accession>
<sequence>MTENRIIVSNTKSVGLSLILTFLFGSLGMLYSTILGAILMIVVEGILGFLTFGVALFITHPICMIWGAVAAHNYNKRLVNAAH</sequence>
<reference evidence="3" key="1">
    <citation type="submission" date="2015-08" db="EMBL/GenBank/DDBJ databases">
        <title>Fjat-14210 dsm16467.</title>
        <authorList>
            <person name="Liu B."/>
            <person name="Wang J."/>
            <person name="Zhu Y."/>
            <person name="Liu G."/>
            <person name="Chen Q."/>
            <person name="Chen Z."/>
            <person name="Lan J."/>
            <person name="Che J."/>
            <person name="Ge C."/>
            <person name="Shi H."/>
            <person name="Pan Z."/>
            <person name="Liu X."/>
        </authorList>
    </citation>
    <scope>NUCLEOTIDE SEQUENCE [LARGE SCALE GENOMIC DNA]</scope>
    <source>
        <strain evidence="3">DSM 16467</strain>
    </source>
</reference>
<keyword evidence="3" id="KW-1185">Reference proteome</keyword>
<feature type="transmembrane region" description="Helical" evidence="1">
    <location>
        <begin position="20"/>
        <end position="43"/>
    </location>
</feature>
<dbReference type="OrthoDB" id="122635at2"/>
<dbReference type="PATRIC" id="fig|284581.3.peg.610"/>
<protein>
    <submittedName>
        <fullName evidence="2">Uncharacterized protein</fullName>
    </submittedName>
</protein>
<proteinExistence type="predicted"/>
<organism evidence="2 3">
    <name type="scientific">Priestia koreensis</name>
    <dbReference type="NCBI Taxonomy" id="284581"/>
    <lineage>
        <taxon>Bacteria</taxon>
        <taxon>Bacillati</taxon>
        <taxon>Bacillota</taxon>
        <taxon>Bacilli</taxon>
        <taxon>Bacillales</taxon>
        <taxon>Bacillaceae</taxon>
        <taxon>Priestia</taxon>
    </lineage>
</organism>
<feature type="transmembrane region" description="Helical" evidence="1">
    <location>
        <begin position="49"/>
        <end position="69"/>
    </location>
</feature>
<dbReference type="EMBL" id="LILC01000002">
    <property type="protein sequence ID" value="KOO50501.1"/>
    <property type="molecule type" value="Genomic_DNA"/>
</dbReference>
<evidence type="ECO:0000313" key="3">
    <source>
        <dbReference type="Proteomes" id="UP000037558"/>
    </source>
</evidence>
<keyword evidence="1" id="KW-0812">Transmembrane</keyword>
<dbReference type="RefSeq" id="WP_053399661.1">
    <property type="nucleotide sequence ID" value="NZ_LILC01000002.1"/>
</dbReference>
<keyword evidence="1" id="KW-0472">Membrane</keyword>
<dbReference type="AlphaFoldDB" id="A0A0M0LHQ8"/>
<evidence type="ECO:0000256" key="1">
    <source>
        <dbReference type="SAM" id="Phobius"/>
    </source>
</evidence>
<gene>
    <name evidence="2" type="ORF">AMD01_01755</name>
</gene>
<dbReference type="Proteomes" id="UP000037558">
    <property type="component" value="Unassembled WGS sequence"/>
</dbReference>